<keyword evidence="5" id="KW-0175">Coiled coil</keyword>
<keyword evidence="6" id="KW-0812">Transmembrane</keyword>
<evidence type="ECO:0000256" key="3">
    <source>
        <dbReference type="ARBA" id="ARBA00022960"/>
    </source>
</evidence>
<dbReference type="AlphaFoldDB" id="A0A9D1GG35"/>
<dbReference type="Pfam" id="PF04085">
    <property type="entry name" value="MreC"/>
    <property type="match status" value="1"/>
</dbReference>
<proteinExistence type="inferred from homology"/>
<reference evidence="8" key="1">
    <citation type="submission" date="2020-10" db="EMBL/GenBank/DDBJ databases">
        <authorList>
            <person name="Gilroy R."/>
        </authorList>
    </citation>
    <scope>NUCLEOTIDE SEQUENCE</scope>
    <source>
        <strain evidence="8">21143</strain>
    </source>
</reference>
<dbReference type="GO" id="GO:0008360">
    <property type="term" value="P:regulation of cell shape"/>
    <property type="evidence" value="ECO:0007669"/>
    <property type="project" value="UniProtKB-KW"/>
</dbReference>
<evidence type="ECO:0000256" key="4">
    <source>
        <dbReference type="ARBA" id="ARBA00032089"/>
    </source>
</evidence>
<evidence type="ECO:0000313" key="9">
    <source>
        <dbReference type="Proteomes" id="UP000886722"/>
    </source>
</evidence>
<keyword evidence="6" id="KW-1133">Transmembrane helix</keyword>
<dbReference type="InterPro" id="IPR042175">
    <property type="entry name" value="Cell/Rod_MreC_2"/>
</dbReference>
<evidence type="ECO:0000256" key="2">
    <source>
        <dbReference type="ARBA" id="ARBA00013855"/>
    </source>
</evidence>
<dbReference type="PANTHER" id="PTHR34138">
    <property type="entry name" value="CELL SHAPE-DETERMINING PROTEIN MREC"/>
    <property type="match status" value="1"/>
</dbReference>
<feature type="transmembrane region" description="Helical" evidence="6">
    <location>
        <begin position="12"/>
        <end position="31"/>
    </location>
</feature>
<evidence type="ECO:0000256" key="1">
    <source>
        <dbReference type="ARBA" id="ARBA00009369"/>
    </source>
</evidence>
<keyword evidence="6" id="KW-0472">Membrane</keyword>
<dbReference type="Gene3D" id="2.40.10.340">
    <property type="entry name" value="Rod shape-determining protein MreC, domain 1"/>
    <property type="match status" value="1"/>
</dbReference>
<name>A0A9D1GG35_9BACT</name>
<organism evidence="8 9">
    <name type="scientific">Candidatus Caccoplasma intestinavium</name>
    <dbReference type="NCBI Taxonomy" id="2840716"/>
    <lineage>
        <taxon>Bacteria</taxon>
        <taxon>Pseudomonadati</taxon>
        <taxon>Bacteroidota</taxon>
        <taxon>Bacteroidia</taxon>
        <taxon>Bacteroidales</taxon>
        <taxon>Bacteroidaceae</taxon>
        <taxon>Bacteroidaceae incertae sedis</taxon>
        <taxon>Candidatus Caccoplasma</taxon>
    </lineage>
</organism>
<gene>
    <name evidence="8" type="primary">mreC</name>
    <name evidence="8" type="ORF">IAD06_09275</name>
</gene>
<dbReference type="Proteomes" id="UP000886722">
    <property type="component" value="Unassembled WGS sequence"/>
</dbReference>
<keyword evidence="3" id="KW-0133">Cell shape</keyword>
<sequence length="283" mass="31322">MRKLIQFFVRHSSVFIYLCYAALCLILLFGFNPYQQSVYFSSASRVAGSLYSLSGAITGYFGLQKANNELLAQNGKLQNELAVLRNTLARYQAEDSLSRISVPAVTGDTTNMIIARVINNSIARKNNYITIDKGNRDGVFPEMGLVDQNGVVGVVSSASSGYAVALSLLNPNLRISCKVKNTHYIGSLVWNGENAHYAGLEELPEYMIVNVGDTIVTSGYSGAFPEGLVVGYVENTRKVKKNNFYVLTIRLAADFSSLNFVRAVDHRKSVEQIQIEEEVQRYE</sequence>
<evidence type="ECO:0000313" key="8">
    <source>
        <dbReference type="EMBL" id="HIT40208.1"/>
    </source>
</evidence>
<reference evidence="8" key="2">
    <citation type="journal article" date="2021" name="PeerJ">
        <title>Extensive microbial diversity within the chicken gut microbiome revealed by metagenomics and culture.</title>
        <authorList>
            <person name="Gilroy R."/>
            <person name="Ravi A."/>
            <person name="Getino M."/>
            <person name="Pursley I."/>
            <person name="Horton D.L."/>
            <person name="Alikhan N.F."/>
            <person name="Baker D."/>
            <person name="Gharbi K."/>
            <person name="Hall N."/>
            <person name="Watson M."/>
            <person name="Adriaenssens E.M."/>
            <person name="Foster-Nyarko E."/>
            <person name="Jarju S."/>
            <person name="Secka A."/>
            <person name="Antonio M."/>
            <person name="Oren A."/>
            <person name="Chaudhuri R.R."/>
            <person name="La Ragione R."/>
            <person name="Hildebrand F."/>
            <person name="Pallen M.J."/>
        </authorList>
    </citation>
    <scope>NUCLEOTIDE SEQUENCE</scope>
    <source>
        <strain evidence="8">21143</strain>
    </source>
</reference>
<protein>
    <recommendedName>
        <fullName evidence="2">Cell shape-determining protein MreC</fullName>
    </recommendedName>
    <alternativeName>
        <fullName evidence="4">Cell shape protein MreC</fullName>
    </alternativeName>
</protein>
<comment type="similarity">
    <text evidence="1">Belongs to the MreC family.</text>
</comment>
<evidence type="ECO:0000259" key="7">
    <source>
        <dbReference type="Pfam" id="PF04085"/>
    </source>
</evidence>
<dbReference type="InterPro" id="IPR055342">
    <property type="entry name" value="MreC_beta-barrel_core"/>
</dbReference>
<feature type="domain" description="Rod shape-determining protein MreC beta-barrel core" evidence="7">
    <location>
        <begin position="117"/>
        <end position="262"/>
    </location>
</feature>
<dbReference type="NCBIfam" id="NF010532">
    <property type="entry name" value="PRK13922.9-3"/>
    <property type="match status" value="1"/>
</dbReference>
<dbReference type="Gene3D" id="2.40.10.350">
    <property type="entry name" value="Rod shape-determining protein MreC, domain 2"/>
    <property type="match status" value="1"/>
</dbReference>
<dbReference type="PANTHER" id="PTHR34138:SF1">
    <property type="entry name" value="CELL SHAPE-DETERMINING PROTEIN MREC"/>
    <property type="match status" value="1"/>
</dbReference>
<comment type="caution">
    <text evidence="8">The sequence shown here is derived from an EMBL/GenBank/DDBJ whole genome shotgun (WGS) entry which is preliminary data.</text>
</comment>
<dbReference type="InterPro" id="IPR007221">
    <property type="entry name" value="MreC"/>
</dbReference>
<evidence type="ECO:0000256" key="6">
    <source>
        <dbReference type="SAM" id="Phobius"/>
    </source>
</evidence>
<accession>A0A9D1GG35</accession>
<dbReference type="EMBL" id="DVKT01000069">
    <property type="protein sequence ID" value="HIT40208.1"/>
    <property type="molecule type" value="Genomic_DNA"/>
</dbReference>
<dbReference type="GO" id="GO:0005886">
    <property type="term" value="C:plasma membrane"/>
    <property type="evidence" value="ECO:0007669"/>
    <property type="project" value="TreeGrafter"/>
</dbReference>
<evidence type="ECO:0000256" key="5">
    <source>
        <dbReference type="SAM" id="Coils"/>
    </source>
</evidence>
<feature type="coiled-coil region" evidence="5">
    <location>
        <begin position="67"/>
        <end position="94"/>
    </location>
</feature>
<dbReference type="InterPro" id="IPR042177">
    <property type="entry name" value="Cell/Rod_1"/>
</dbReference>